<comment type="domain">
    <text evidence="6">The N-terminal region contains the highly conserved SGGXDS motif, predicted to be a P-loop motif involved in ATP binding.</text>
</comment>
<evidence type="ECO:0000256" key="4">
    <source>
        <dbReference type="ARBA" id="ARBA00022840"/>
    </source>
</evidence>
<dbReference type="GO" id="GO:0005737">
    <property type="term" value="C:cytoplasm"/>
    <property type="evidence" value="ECO:0007669"/>
    <property type="project" value="UniProtKB-SubCell"/>
</dbReference>
<dbReference type="EMBL" id="JACHXA010000002">
    <property type="protein sequence ID" value="MBB3064789.1"/>
    <property type="molecule type" value="Genomic_DNA"/>
</dbReference>
<evidence type="ECO:0000256" key="3">
    <source>
        <dbReference type="ARBA" id="ARBA00022741"/>
    </source>
</evidence>
<dbReference type="NCBIfam" id="TIGR02432">
    <property type="entry name" value="lysidine_TilS_N"/>
    <property type="match status" value="1"/>
</dbReference>
<dbReference type="SUPFAM" id="SSF52402">
    <property type="entry name" value="Adenine nucleotide alpha hydrolases-like"/>
    <property type="match status" value="1"/>
</dbReference>
<dbReference type="HAMAP" id="MF_01161">
    <property type="entry name" value="tRNA_Ile_lys_synt"/>
    <property type="match status" value="1"/>
</dbReference>
<dbReference type="GO" id="GO:0032267">
    <property type="term" value="F:tRNA(Ile)-lysidine synthase activity"/>
    <property type="evidence" value="ECO:0007669"/>
    <property type="project" value="UniProtKB-EC"/>
</dbReference>
<keyword evidence="9" id="KW-1185">Reference proteome</keyword>
<dbReference type="Gene3D" id="3.40.50.620">
    <property type="entry name" value="HUPs"/>
    <property type="match status" value="1"/>
</dbReference>
<comment type="catalytic activity">
    <reaction evidence="5 6">
        <text>cytidine(34) in tRNA(Ile2) + L-lysine + ATP = lysidine(34) in tRNA(Ile2) + AMP + diphosphate + H(+)</text>
        <dbReference type="Rhea" id="RHEA:43744"/>
        <dbReference type="Rhea" id="RHEA-COMP:10625"/>
        <dbReference type="Rhea" id="RHEA-COMP:10670"/>
        <dbReference type="ChEBI" id="CHEBI:15378"/>
        <dbReference type="ChEBI" id="CHEBI:30616"/>
        <dbReference type="ChEBI" id="CHEBI:32551"/>
        <dbReference type="ChEBI" id="CHEBI:33019"/>
        <dbReference type="ChEBI" id="CHEBI:82748"/>
        <dbReference type="ChEBI" id="CHEBI:83665"/>
        <dbReference type="ChEBI" id="CHEBI:456215"/>
        <dbReference type="EC" id="6.3.4.19"/>
    </reaction>
</comment>
<dbReference type="Proteomes" id="UP000581135">
    <property type="component" value="Unassembled WGS sequence"/>
</dbReference>
<evidence type="ECO:0000313" key="8">
    <source>
        <dbReference type="EMBL" id="MBB3064789.1"/>
    </source>
</evidence>
<accession>A0A839SS35</accession>
<dbReference type="GO" id="GO:0006400">
    <property type="term" value="P:tRNA modification"/>
    <property type="evidence" value="ECO:0007669"/>
    <property type="project" value="UniProtKB-UniRule"/>
</dbReference>
<dbReference type="GO" id="GO:0005524">
    <property type="term" value="F:ATP binding"/>
    <property type="evidence" value="ECO:0007669"/>
    <property type="project" value="UniProtKB-UniRule"/>
</dbReference>
<keyword evidence="2 6" id="KW-0819">tRNA processing</keyword>
<evidence type="ECO:0000256" key="6">
    <source>
        <dbReference type="HAMAP-Rule" id="MF_01161"/>
    </source>
</evidence>
<comment type="function">
    <text evidence="6">Ligates lysine onto the cytidine present at position 34 of the AUA codon-specific tRNA(Ile) that contains the anticodon CAU, in an ATP-dependent manner. Cytidine is converted to lysidine, thus changing the amino acid specificity of the tRNA from methionine to isoleucine.</text>
</comment>
<keyword evidence="6" id="KW-0963">Cytoplasm</keyword>
<protein>
    <recommendedName>
        <fullName evidence="6">tRNA(Ile)-lysidine synthase</fullName>
        <ecNumber evidence="6">6.3.4.19</ecNumber>
    </recommendedName>
    <alternativeName>
        <fullName evidence="6">tRNA(Ile)-2-lysyl-cytidine synthase</fullName>
    </alternativeName>
    <alternativeName>
        <fullName evidence="6">tRNA(Ile)-lysidine synthetase</fullName>
    </alternativeName>
</protein>
<evidence type="ECO:0000259" key="7">
    <source>
        <dbReference type="Pfam" id="PF01171"/>
    </source>
</evidence>
<dbReference type="InterPro" id="IPR012094">
    <property type="entry name" value="tRNA_Ile_lys_synt"/>
</dbReference>
<feature type="domain" description="tRNA(Ile)-lysidine/2-thiocytidine synthase N-terminal" evidence="7">
    <location>
        <begin position="33"/>
        <end position="211"/>
    </location>
</feature>
<keyword evidence="1 6" id="KW-0436">Ligase</keyword>
<name>A0A839SS35_9PROT</name>
<gene>
    <name evidence="6" type="primary">tilS</name>
    <name evidence="8" type="ORF">FHR98_001061</name>
</gene>
<comment type="caution">
    <text evidence="8">The sequence shown here is derived from an EMBL/GenBank/DDBJ whole genome shotgun (WGS) entry which is preliminary data.</text>
</comment>
<evidence type="ECO:0000313" key="9">
    <source>
        <dbReference type="Proteomes" id="UP000581135"/>
    </source>
</evidence>
<dbReference type="EC" id="6.3.4.19" evidence="6"/>
<comment type="subcellular location">
    <subcellularLocation>
        <location evidence="6">Cytoplasm</location>
    </subcellularLocation>
</comment>
<reference evidence="8 9" key="1">
    <citation type="submission" date="2020-08" db="EMBL/GenBank/DDBJ databases">
        <title>Genomic Encyclopedia of Type Strains, Phase III (KMG-III): the genomes of soil and plant-associated and newly described type strains.</title>
        <authorList>
            <person name="Whitman W."/>
        </authorList>
    </citation>
    <scope>NUCLEOTIDE SEQUENCE [LARGE SCALE GENOMIC DNA]</scope>
    <source>
        <strain evidence="8 9">CECT 8803</strain>
    </source>
</reference>
<evidence type="ECO:0000256" key="5">
    <source>
        <dbReference type="ARBA" id="ARBA00048539"/>
    </source>
</evidence>
<feature type="binding site" evidence="6">
    <location>
        <begin position="38"/>
        <end position="43"/>
    </location>
    <ligand>
        <name>ATP</name>
        <dbReference type="ChEBI" id="CHEBI:30616"/>
    </ligand>
</feature>
<dbReference type="AlphaFoldDB" id="A0A839SS35"/>
<proteinExistence type="inferred from homology"/>
<sequence length="455" mass="50008">MQERALSGGAQRTVAAFKFAMERFGPYENSPHFAVACSGGADSLALTVLLHEQVVSLGGMVTALTVDHGLRENARAEAEATGKVLDGLGIRQEILTWSGPRPASGIQAAARDARYRLMFEWCREHTVLHLFLGHHALDQAETLILRQRKGSGESGLSAMPAIRDLPDLRLVRPLLAVNPQDLRCFLSDRELAWIEDPSNRDRRFTRVRLREELQTDAAGRVGELADSARGHGFVRDQTERRLANWFARHARLDPFGCLLLERGALKQGSDTDAKALLARALMTVGGAVYPPRGRALEGLLSEIAAGKSFRRTLGGCLIEGRLDDLLIFRELALTTSQPMVEAQFLWDGRFLLSVSVEAGYGERLGDRGFRAAALGNKGWKGLCAANAESSLRAKPHPARLAIPAIWQGDKLVAVPLTGWYCPDWPKDLAVKCRFRPIFPLSAGGFTVVQNERHII</sequence>
<dbReference type="CDD" id="cd01992">
    <property type="entry name" value="TilS_N"/>
    <property type="match status" value="1"/>
</dbReference>
<dbReference type="InterPro" id="IPR011063">
    <property type="entry name" value="TilS/TtcA_N"/>
</dbReference>
<dbReference type="InterPro" id="IPR012795">
    <property type="entry name" value="tRNA_Ile_lys_synt_N"/>
</dbReference>
<evidence type="ECO:0000256" key="2">
    <source>
        <dbReference type="ARBA" id="ARBA00022694"/>
    </source>
</evidence>
<dbReference type="Pfam" id="PF01171">
    <property type="entry name" value="ATP_bind_3"/>
    <property type="match status" value="1"/>
</dbReference>
<dbReference type="PANTHER" id="PTHR43033">
    <property type="entry name" value="TRNA(ILE)-LYSIDINE SYNTHASE-RELATED"/>
    <property type="match status" value="1"/>
</dbReference>
<keyword evidence="4 6" id="KW-0067">ATP-binding</keyword>
<dbReference type="PANTHER" id="PTHR43033:SF1">
    <property type="entry name" value="TRNA(ILE)-LYSIDINE SYNTHASE-RELATED"/>
    <property type="match status" value="1"/>
</dbReference>
<evidence type="ECO:0000256" key="1">
    <source>
        <dbReference type="ARBA" id="ARBA00022598"/>
    </source>
</evidence>
<dbReference type="InterPro" id="IPR014729">
    <property type="entry name" value="Rossmann-like_a/b/a_fold"/>
</dbReference>
<comment type="similarity">
    <text evidence="6">Belongs to the tRNA(Ile)-lysidine synthase family.</text>
</comment>
<keyword evidence="3 6" id="KW-0547">Nucleotide-binding</keyword>
<dbReference type="RefSeq" id="WP_183415584.1">
    <property type="nucleotide sequence ID" value="NZ_JACHXA010000002.1"/>
</dbReference>
<organism evidence="8 9">
    <name type="scientific">Limibacillus halophilus</name>
    <dbReference type="NCBI Taxonomy" id="1579333"/>
    <lineage>
        <taxon>Bacteria</taxon>
        <taxon>Pseudomonadati</taxon>
        <taxon>Pseudomonadota</taxon>
        <taxon>Alphaproteobacteria</taxon>
        <taxon>Rhodospirillales</taxon>
        <taxon>Rhodovibrionaceae</taxon>
        <taxon>Limibacillus</taxon>
    </lineage>
</organism>